<dbReference type="EMBL" id="BARW01021649">
    <property type="protein sequence ID" value="GAI90410.1"/>
    <property type="molecule type" value="Genomic_DNA"/>
</dbReference>
<dbReference type="GO" id="GO:0005524">
    <property type="term" value="F:ATP binding"/>
    <property type="evidence" value="ECO:0007669"/>
    <property type="project" value="UniProtKB-KW"/>
</dbReference>
<organism evidence="5">
    <name type="scientific">marine sediment metagenome</name>
    <dbReference type="NCBI Taxonomy" id="412755"/>
    <lineage>
        <taxon>unclassified sequences</taxon>
        <taxon>metagenomes</taxon>
        <taxon>ecological metagenomes</taxon>
    </lineage>
</organism>
<keyword evidence="1" id="KW-0436">Ligase</keyword>
<keyword evidence="2" id="KW-0547">Nucleotide-binding</keyword>
<dbReference type="GO" id="GO:0004812">
    <property type="term" value="F:aminoacyl-tRNA ligase activity"/>
    <property type="evidence" value="ECO:0007669"/>
    <property type="project" value="InterPro"/>
</dbReference>
<name>X1TS78_9ZZZZ</name>
<evidence type="ECO:0000256" key="3">
    <source>
        <dbReference type="ARBA" id="ARBA00022840"/>
    </source>
</evidence>
<dbReference type="GO" id="GO:0005737">
    <property type="term" value="C:cytoplasm"/>
    <property type="evidence" value="ECO:0007669"/>
    <property type="project" value="InterPro"/>
</dbReference>
<evidence type="ECO:0000256" key="4">
    <source>
        <dbReference type="ARBA" id="ARBA00022917"/>
    </source>
</evidence>
<dbReference type="AlphaFoldDB" id="X1TS78"/>
<protein>
    <submittedName>
        <fullName evidence="5">Uncharacterized protein</fullName>
    </submittedName>
</protein>
<proteinExistence type="predicted"/>
<feature type="non-terminal residue" evidence="5">
    <location>
        <position position="1"/>
    </location>
</feature>
<dbReference type="InterPro" id="IPR004115">
    <property type="entry name" value="GAD-like_sf"/>
</dbReference>
<dbReference type="GO" id="GO:0006412">
    <property type="term" value="P:translation"/>
    <property type="evidence" value="ECO:0007669"/>
    <property type="project" value="UniProtKB-KW"/>
</dbReference>
<dbReference type="Gene3D" id="3.30.1360.30">
    <property type="entry name" value="GAD-like domain"/>
    <property type="match status" value="1"/>
</dbReference>
<keyword evidence="3" id="KW-0067">ATP-binding</keyword>
<accession>X1TS78</accession>
<reference evidence="5" key="1">
    <citation type="journal article" date="2014" name="Front. Microbiol.">
        <title>High frequency of phylogenetically diverse reductive dehalogenase-homologous genes in deep subseafloor sedimentary metagenomes.</title>
        <authorList>
            <person name="Kawai M."/>
            <person name="Futagami T."/>
            <person name="Toyoda A."/>
            <person name="Takaki Y."/>
            <person name="Nishi S."/>
            <person name="Hori S."/>
            <person name="Arai W."/>
            <person name="Tsubouchi T."/>
            <person name="Morono Y."/>
            <person name="Uchiyama I."/>
            <person name="Ito T."/>
            <person name="Fujiyama A."/>
            <person name="Inagaki F."/>
            <person name="Takami H."/>
        </authorList>
    </citation>
    <scope>NUCLEOTIDE SEQUENCE</scope>
    <source>
        <strain evidence="5">Expedition CK06-06</strain>
    </source>
</reference>
<evidence type="ECO:0000256" key="1">
    <source>
        <dbReference type="ARBA" id="ARBA00022598"/>
    </source>
</evidence>
<evidence type="ECO:0000256" key="2">
    <source>
        <dbReference type="ARBA" id="ARBA00022741"/>
    </source>
</evidence>
<evidence type="ECO:0000313" key="5">
    <source>
        <dbReference type="EMBL" id="GAI90410.1"/>
    </source>
</evidence>
<gene>
    <name evidence="5" type="ORF">S12H4_36328</name>
</gene>
<sequence length="34" mass="3676">ARSKIEKNDVILIGSGENFQTARLATLNAALTLF</sequence>
<keyword evidence="4" id="KW-0648">Protein biosynthesis</keyword>
<comment type="caution">
    <text evidence="5">The sequence shown here is derived from an EMBL/GenBank/DDBJ whole genome shotgun (WGS) entry which is preliminary data.</text>
</comment>